<dbReference type="AlphaFoldDB" id="A0A4Y7RM07"/>
<protein>
    <submittedName>
        <fullName evidence="1">Uncharacterized protein</fullName>
    </submittedName>
</protein>
<gene>
    <name evidence="1" type="ORF">FA13DRAFT_1749087</name>
</gene>
<reference evidence="1 2" key="1">
    <citation type="journal article" date="2019" name="Nat. Ecol. Evol.">
        <title>Megaphylogeny resolves global patterns of mushroom evolution.</title>
        <authorList>
            <person name="Varga T."/>
            <person name="Krizsan K."/>
            <person name="Foldi C."/>
            <person name="Dima B."/>
            <person name="Sanchez-Garcia M."/>
            <person name="Sanchez-Ramirez S."/>
            <person name="Szollosi G.J."/>
            <person name="Szarkandi J.G."/>
            <person name="Papp V."/>
            <person name="Albert L."/>
            <person name="Andreopoulos W."/>
            <person name="Angelini C."/>
            <person name="Antonin V."/>
            <person name="Barry K.W."/>
            <person name="Bougher N.L."/>
            <person name="Buchanan P."/>
            <person name="Buyck B."/>
            <person name="Bense V."/>
            <person name="Catcheside P."/>
            <person name="Chovatia M."/>
            <person name="Cooper J."/>
            <person name="Damon W."/>
            <person name="Desjardin D."/>
            <person name="Finy P."/>
            <person name="Geml J."/>
            <person name="Haridas S."/>
            <person name="Hughes K."/>
            <person name="Justo A."/>
            <person name="Karasinski D."/>
            <person name="Kautmanova I."/>
            <person name="Kiss B."/>
            <person name="Kocsube S."/>
            <person name="Kotiranta H."/>
            <person name="LaButti K.M."/>
            <person name="Lechner B.E."/>
            <person name="Liimatainen K."/>
            <person name="Lipzen A."/>
            <person name="Lukacs Z."/>
            <person name="Mihaltcheva S."/>
            <person name="Morgado L.N."/>
            <person name="Niskanen T."/>
            <person name="Noordeloos M.E."/>
            <person name="Ohm R.A."/>
            <person name="Ortiz-Santana B."/>
            <person name="Ovrebo C."/>
            <person name="Racz N."/>
            <person name="Riley R."/>
            <person name="Savchenko A."/>
            <person name="Shiryaev A."/>
            <person name="Soop K."/>
            <person name="Spirin V."/>
            <person name="Szebenyi C."/>
            <person name="Tomsovsky M."/>
            <person name="Tulloss R.E."/>
            <person name="Uehling J."/>
            <person name="Grigoriev I.V."/>
            <person name="Vagvolgyi C."/>
            <person name="Papp T."/>
            <person name="Martin F.M."/>
            <person name="Miettinen O."/>
            <person name="Hibbett D.S."/>
            <person name="Nagy L.G."/>
        </authorList>
    </citation>
    <scope>NUCLEOTIDE SEQUENCE [LARGE SCALE GENOMIC DNA]</scope>
    <source>
        <strain evidence="1 2">FP101781</strain>
    </source>
</reference>
<organism evidence="1 2">
    <name type="scientific">Coprinellus micaceus</name>
    <name type="common">Glistening ink-cap mushroom</name>
    <name type="synonym">Coprinus micaceus</name>
    <dbReference type="NCBI Taxonomy" id="71717"/>
    <lineage>
        <taxon>Eukaryota</taxon>
        <taxon>Fungi</taxon>
        <taxon>Dikarya</taxon>
        <taxon>Basidiomycota</taxon>
        <taxon>Agaricomycotina</taxon>
        <taxon>Agaricomycetes</taxon>
        <taxon>Agaricomycetidae</taxon>
        <taxon>Agaricales</taxon>
        <taxon>Agaricineae</taxon>
        <taxon>Psathyrellaceae</taxon>
        <taxon>Coprinellus</taxon>
    </lineage>
</organism>
<dbReference type="EMBL" id="QPFP01000482">
    <property type="protein sequence ID" value="TEB10028.1"/>
    <property type="molecule type" value="Genomic_DNA"/>
</dbReference>
<dbReference type="Proteomes" id="UP000298030">
    <property type="component" value="Unassembled WGS sequence"/>
</dbReference>
<name>A0A4Y7RM07_COPMI</name>
<keyword evidence="2" id="KW-1185">Reference proteome</keyword>
<dbReference type="OrthoDB" id="3062174at2759"/>
<accession>A0A4Y7RM07</accession>
<evidence type="ECO:0000313" key="1">
    <source>
        <dbReference type="EMBL" id="TEB10028.1"/>
    </source>
</evidence>
<dbReference type="PROSITE" id="PS51257">
    <property type="entry name" value="PROKAR_LIPOPROTEIN"/>
    <property type="match status" value="1"/>
</dbReference>
<sequence>MVSTARLQSSSLRTIRSPLDAGSNAPFFNIWSACELFERRSSTLPVLKDWKANCTSAHVAFRNDVGGNLLGDIQVPKWAQTKTLADDTLFDVAGIVIGASALT</sequence>
<evidence type="ECO:0000313" key="2">
    <source>
        <dbReference type="Proteomes" id="UP000298030"/>
    </source>
</evidence>
<proteinExistence type="predicted"/>
<comment type="caution">
    <text evidence="1">The sequence shown here is derived from an EMBL/GenBank/DDBJ whole genome shotgun (WGS) entry which is preliminary data.</text>
</comment>